<evidence type="ECO:0000256" key="1">
    <source>
        <dbReference type="ARBA" id="ARBA00004571"/>
    </source>
</evidence>
<evidence type="ECO:0000256" key="10">
    <source>
        <dbReference type="SAM" id="SignalP"/>
    </source>
</evidence>
<evidence type="ECO:0000256" key="9">
    <source>
        <dbReference type="RuleBase" id="RU003357"/>
    </source>
</evidence>
<evidence type="ECO:0000259" key="11">
    <source>
        <dbReference type="Pfam" id="PF00593"/>
    </source>
</evidence>
<comment type="subcellular location">
    <subcellularLocation>
        <location evidence="1 8">Cell outer membrane</location>
        <topology evidence="1 8">Multi-pass membrane protein</topology>
    </subcellularLocation>
</comment>
<keyword evidence="3 8" id="KW-1134">Transmembrane beta strand</keyword>
<dbReference type="InterPro" id="IPR023996">
    <property type="entry name" value="TonB-dep_OMP_SusC/RagA"/>
</dbReference>
<dbReference type="InterPro" id="IPR036942">
    <property type="entry name" value="Beta-barrel_TonB_sf"/>
</dbReference>
<keyword evidence="7 8" id="KW-0998">Cell outer membrane</keyword>
<name>A0A327W0U2_9BACT</name>
<keyword evidence="4 8" id="KW-0812">Transmembrane</keyword>
<evidence type="ECO:0000256" key="2">
    <source>
        <dbReference type="ARBA" id="ARBA00022448"/>
    </source>
</evidence>
<sequence>MRNKLRLLTMLSLIALLLPSFSQAQQKIISGTVISSDNELLPGVTIRIRENNTNTSTNVHGDYTIKASPGQTIEFSFIGYLTQSFLVDNITTPRLNVVMKSTQTGLNEVVVTAMGIKKEKKALGYSVQDIKSEELMKNKDANLVNSLNGKVAGVNITNAGGAPGSSASIIIRGGTSLERNNQPLFVIDGVPMNNSTGQGDNSSFDGSVNISTTNSNRAMDINPEDIESISVLKGPAAAALYGLSAAAGAIVITTKKGVEGTVTASVTPRYTTNWVNRLPKVQNKYKQGSYLNGTYNPNSALSWGDEVKPGEQVYNNLRDFFQTARSFDNSFNVSGGTKTSKFLLSGSNLDQTGIVPTTAYNRTSVRFNGEQQIGRFTFGVNATYAASETQKTLTGTGLWGSGGHGYLESILTWPISDNMKNWQNPDGSQRRLVPAVNPENDIDNAYWTVNKNPQKDKTTRILGNIYANVKITNWLDATYRLGVDNYQTTFNSLISPGSSVAVKWQKGMYSETNKRFNFVSGNLMLNFHKQVKDFDLNLLVGHNTEDYYNKSLSARVENFTVPNFVSLNNGDVKNKYMQDFWSQKRLMGVYSELRVAYKNLLYLTATGRNDWSSTLPIEYRSFFYPSFSGSFVFTELLPKSNLLSFGKVRASWASVGKDTDPYATNTYVDPPLQIIGGGFRNAYTLGNPNLKPEHTNSYEFGTEMRFLRNRIGFDFTWYNNKSVDQILSPRVSNATGYILRSVNAGVIENKGFELTISGNPVRNKTINWDVALNLSHNRGQVKELPGGIAILYVTDVQVGPAKAASFNQGLFMGLSGSKYQTDDKGNLILNPTTGYPAPTSLMTLPVGNREPKLLGGLNNSISYKNFNLSMLWDFRVGGDVYNGTEWLMTVNGLSEVTMNRGSNITFSGVALNSSTGKYENVTKTVVATEDYYRNIYTKNAENFIQTVNWLRLRSLSLSYALPAASLARTPWLKGASVTLSGNNLLLFTNYRGMDPEVSAAGAGVVGSGSVGVDYAGVPATKGVAIGLNVKF</sequence>
<gene>
    <name evidence="13" type="ORF">CLV59_10480</name>
</gene>
<dbReference type="OrthoDB" id="609136at2"/>
<dbReference type="PROSITE" id="PS52016">
    <property type="entry name" value="TONB_DEPENDENT_REC_3"/>
    <property type="match status" value="1"/>
</dbReference>
<feature type="domain" description="TonB-dependent receptor-like beta-barrel" evidence="11">
    <location>
        <begin position="422"/>
        <end position="984"/>
    </location>
</feature>
<comment type="caution">
    <text evidence="13">The sequence shown here is derived from an EMBL/GenBank/DDBJ whole genome shotgun (WGS) entry which is preliminary data.</text>
</comment>
<reference evidence="13 14" key="1">
    <citation type="submission" date="2018-06" db="EMBL/GenBank/DDBJ databases">
        <title>Genomic Encyclopedia of Archaeal and Bacterial Type Strains, Phase II (KMG-II): from individual species to whole genera.</title>
        <authorList>
            <person name="Goeker M."/>
        </authorList>
    </citation>
    <scope>NUCLEOTIDE SEQUENCE [LARGE SCALE GENOMIC DNA]</scope>
    <source>
        <strain evidence="13 14">DSM 29821</strain>
    </source>
</reference>
<keyword evidence="14" id="KW-1185">Reference proteome</keyword>
<dbReference type="NCBIfam" id="TIGR04057">
    <property type="entry name" value="SusC_RagA_signa"/>
    <property type="match status" value="1"/>
</dbReference>
<dbReference type="InterPro" id="IPR023997">
    <property type="entry name" value="TonB-dep_OMP_SusC/RagA_CS"/>
</dbReference>
<keyword evidence="2 8" id="KW-0813">Transport</keyword>
<evidence type="ECO:0000256" key="4">
    <source>
        <dbReference type="ARBA" id="ARBA00022692"/>
    </source>
</evidence>
<accession>A0A327W0U2</accession>
<dbReference type="InterPro" id="IPR037066">
    <property type="entry name" value="Plug_dom_sf"/>
</dbReference>
<feature type="chain" id="PRO_5016405704" evidence="10">
    <location>
        <begin position="25"/>
        <end position="1031"/>
    </location>
</feature>
<organism evidence="13 14">
    <name type="scientific">Chitinophaga dinghuensis</name>
    <dbReference type="NCBI Taxonomy" id="1539050"/>
    <lineage>
        <taxon>Bacteria</taxon>
        <taxon>Pseudomonadati</taxon>
        <taxon>Bacteroidota</taxon>
        <taxon>Chitinophagia</taxon>
        <taxon>Chitinophagales</taxon>
        <taxon>Chitinophagaceae</taxon>
        <taxon>Chitinophaga</taxon>
    </lineage>
</organism>
<evidence type="ECO:0000256" key="5">
    <source>
        <dbReference type="ARBA" id="ARBA00023077"/>
    </source>
</evidence>
<dbReference type="InterPro" id="IPR039426">
    <property type="entry name" value="TonB-dep_rcpt-like"/>
</dbReference>
<comment type="similarity">
    <text evidence="8 9">Belongs to the TonB-dependent receptor family.</text>
</comment>
<keyword evidence="5 9" id="KW-0798">TonB box</keyword>
<evidence type="ECO:0000256" key="3">
    <source>
        <dbReference type="ARBA" id="ARBA00022452"/>
    </source>
</evidence>
<dbReference type="Gene3D" id="2.60.40.1120">
    <property type="entry name" value="Carboxypeptidase-like, regulatory domain"/>
    <property type="match status" value="1"/>
</dbReference>
<dbReference type="NCBIfam" id="TIGR04056">
    <property type="entry name" value="OMP_RagA_SusC"/>
    <property type="match status" value="1"/>
</dbReference>
<dbReference type="Pfam" id="PF13715">
    <property type="entry name" value="CarbopepD_reg_2"/>
    <property type="match status" value="1"/>
</dbReference>
<dbReference type="Gene3D" id="2.40.170.20">
    <property type="entry name" value="TonB-dependent receptor, beta-barrel domain"/>
    <property type="match status" value="1"/>
</dbReference>
<dbReference type="SUPFAM" id="SSF49464">
    <property type="entry name" value="Carboxypeptidase regulatory domain-like"/>
    <property type="match status" value="1"/>
</dbReference>
<evidence type="ECO:0000313" key="13">
    <source>
        <dbReference type="EMBL" id="RAJ81855.1"/>
    </source>
</evidence>
<dbReference type="InterPro" id="IPR012910">
    <property type="entry name" value="Plug_dom"/>
</dbReference>
<keyword evidence="10" id="KW-0732">Signal</keyword>
<dbReference type="InterPro" id="IPR008969">
    <property type="entry name" value="CarboxyPept-like_regulatory"/>
</dbReference>
<evidence type="ECO:0000313" key="14">
    <source>
        <dbReference type="Proteomes" id="UP000249819"/>
    </source>
</evidence>
<dbReference type="Pfam" id="PF00593">
    <property type="entry name" value="TonB_dep_Rec_b-barrel"/>
    <property type="match status" value="1"/>
</dbReference>
<evidence type="ECO:0000256" key="7">
    <source>
        <dbReference type="ARBA" id="ARBA00023237"/>
    </source>
</evidence>
<keyword evidence="6 8" id="KW-0472">Membrane</keyword>
<feature type="domain" description="TonB-dependent receptor plug" evidence="12">
    <location>
        <begin position="121"/>
        <end position="249"/>
    </location>
</feature>
<dbReference type="AlphaFoldDB" id="A0A327W0U2"/>
<dbReference type="GO" id="GO:0009279">
    <property type="term" value="C:cell outer membrane"/>
    <property type="evidence" value="ECO:0007669"/>
    <property type="project" value="UniProtKB-SubCell"/>
</dbReference>
<evidence type="ECO:0000256" key="6">
    <source>
        <dbReference type="ARBA" id="ARBA00023136"/>
    </source>
</evidence>
<dbReference type="EMBL" id="QLMA01000004">
    <property type="protein sequence ID" value="RAJ81855.1"/>
    <property type="molecule type" value="Genomic_DNA"/>
</dbReference>
<dbReference type="RefSeq" id="WP_111592419.1">
    <property type="nucleotide sequence ID" value="NZ_QLMA01000004.1"/>
</dbReference>
<feature type="signal peptide" evidence="10">
    <location>
        <begin position="1"/>
        <end position="24"/>
    </location>
</feature>
<dbReference type="InterPro" id="IPR000531">
    <property type="entry name" value="Beta-barrel_TonB"/>
</dbReference>
<evidence type="ECO:0000256" key="8">
    <source>
        <dbReference type="PROSITE-ProRule" id="PRU01360"/>
    </source>
</evidence>
<proteinExistence type="inferred from homology"/>
<dbReference type="Gene3D" id="2.170.130.10">
    <property type="entry name" value="TonB-dependent receptor, plug domain"/>
    <property type="match status" value="1"/>
</dbReference>
<evidence type="ECO:0000259" key="12">
    <source>
        <dbReference type="Pfam" id="PF07715"/>
    </source>
</evidence>
<protein>
    <submittedName>
        <fullName evidence="13">TonB-linked SusC/RagA family outer membrane protein</fullName>
    </submittedName>
</protein>
<dbReference type="Pfam" id="PF07715">
    <property type="entry name" value="Plug"/>
    <property type="match status" value="1"/>
</dbReference>
<dbReference type="Proteomes" id="UP000249819">
    <property type="component" value="Unassembled WGS sequence"/>
</dbReference>
<dbReference type="SUPFAM" id="SSF56935">
    <property type="entry name" value="Porins"/>
    <property type="match status" value="1"/>
</dbReference>